<feature type="non-terminal residue" evidence="9">
    <location>
        <position position="1"/>
    </location>
</feature>
<evidence type="ECO:0000256" key="7">
    <source>
        <dbReference type="SAM" id="Phobius"/>
    </source>
</evidence>
<dbReference type="GO" id="GO:0005886">
    <property type="term" value="C:plasma membrane"/>
    <property type="evidence" value="ECO:0007669"/>
    <property type="project" value="UniProtKB-SubCell"/>
</dbReference>
<name>X1F9X3_9ZZZZ</name>
<comment type="caution">
    <text evidence="9">The sequence shown here is derived from an EMBL/GenBank/DDBJ whole genome shotgun (WGS) entry which is preliminary data.</text>
</comment>
<keyword evidence="6 7" id="KW-0472">Membrane</keyword>
<evidence type="ECO:0000256" key="3">
    <source>
        <dbReference type="ARBA" id="ARBA00022519"/>
    </source>
</evidence>
<reference evidence="9" key="1">
    <citation type="journal article" date="2014" name="Front. Microbiol.">
        <title>High frequency of phylogenetically diverse reductive dehalogenase-homologous genes in deep subseafloor sedimentary metagenomes.</title>
        <authorList>
            <person name="Kawai M."/>
            <person name="Futagami T."/>
            <person name="Toyoda A."/>
            <person name="Takaki Y."/>
            <person name="Nishi S."/>
            <person name="Hori S."/>
            <person name="Arai W."/>
            <person name="Tsubouchi T."/>
            <person name="Morono Y."/>
            <person name="Uchiyama I."/>
            <person name="Ito T."/>
            <person name="Fujiyama A."/>
            <person name="Inagaki F."/>
            <person name="Takami H."/>
        </authorList>
    </citation>
    <scope>NUCLEOTIDE SEQUENCE</scope>
    <source>
        <strain evidence="9">Expedition CK06-06</strain>
    </source>
</reference>
<evidence type="ECO:0000259" key="8">
    <source>
        <dbReference type="Pfam" id="PF06808"/>
    </source>
</evidence>
<dbReference type="PANTHER" id="PTHR33362">
    <property type="entry name" value="SIALIC ACID TRAP TRANSPORTER PERMEASE PROTEIN SIAT-RELATED"/>
    <property type="match status" value="1"/>
</dbReference>
<dbReference type="InterPro" id="IPR010656">
    <property type="entry name" value="DctM"/>
</dbReference>
<dbReference type="GO" id="GO:0022857">
    <property type="term" value="F:transmembrane transporter activity"/>
    <property type="evidence" value="ECO:0007669"/>
    <property type="project" value="TreeGrafter"/>
</dbReference>
<dbReference type="Pfam" id="PF06808">
    <property type="entry name" value="DctM"/>
    <property type="match status" value="1"/>
</dbReference>
<dbReference type="InterPro" id="IPR004681">
    <property type="entry name" value="TRAP_DctM"/>
</dbReference>
<keyword evidence="2" id="KW-1003">Cell membrane</keyword>
<keyword evidence="3" id="KW-0997">Cell inner membrane</keyword>
<comment type="subcellular location">
    <subcellularLocation>
        <location evidence="1">Cell inner membrane</location>
        <topology evidence="1">Multi-pass membrane protein</topology>
    </subcellularLocation>
</comment>
<evidence type="ECO:0000256" key="6">
    <source>
        <dbReference type="ARBA" id="ARBA00023136"/>
    </source>
</evidence>
<proteinExistence type="predicted"/>
<organism evidence="9">
    <name type="scientific">marine sediment metagenome</name>
    <dbReference type="NCBI Taxonomy" id="412755"/>
    <lineage>
        <taxon>unclassified sequences</taxon>
        <taxon>metagenomes</taxon>
        <taxon>ecological metagenomes</taxon>
    </lineage>
</organism>
<evidence type="ECO:0000256" key="2">
    <source>
        <dbReference type="ARBA" id="ARBA00022475"/>
    </source>
</evidence>
<evidence type="ECO:0000256" key="5">
    <source>
        <dbReference type="ARBA" id="ARBA00022989"/>
    </source>
</evidence>
<accession>X1F9X3</accession>
<evidence type="ECO:0000313" key="9">
    <source>
        <dbReference type="EMBL" id="GAH26194.1"/>
    </source>
</evidence>
<evidence type="ECO:0000256" key="4">
    <source>
        <dbReference type="ARBA" id="ARBA00022692"/>
    </source>
</evidence>
<feature type="non-terminal residue" evidence="9">
    <location>
        <position position="64"/>
    </location>
</feature>
<dbReference type="EMBL" id="BART01041473">
    <property type="protein sequence ID" value="GAH26194.1"/>
    <property type="molecule type" value="Genomic_DNA"/>
</dbReference>
<evidence type="ECO:0000256" key="1">
    <source>
        <dbReference type="ARBA" id="ARBA00004429"/>
    </source>
</evidence>
<gene>
    <name evidence="9" type="ORF">S01H4_66713</name>
</gene>
<dbReference type="AlphaFoldDB" id="X1F9X3"/>
<keyword evidence="5 7" id="KW-1133">Transmembrane helix</keyword>
<feature type="transmembrane region" description="Helical" evidence="7">
    <location>
        <begin position="24"/>
        <end position="45"/>
    </location>
</feature>
<keyword evidence="4 7" id="KW-0812">Transmembrane</keyword>
<sequence length="64" mass="6850">GPIIPPSILMIVFGVVAQISITKLFLAGFGAGFLIAFVLIIICYFKAAKDNVPRSEKIASINEI</sequence>
<feature type="domain" description="TRAP C4-dicarboxylate transport system permease DctM subunit" evidence="8">
    <location>
        <begin position="1"/>
        <end position="57"/>
    </location>
</feature>
<protein>
    <recommendedName>
        <fullName evidence="8">TRAP C4-dicarboxylate transport system permease DctM subunit domain-containing protein</fullName>
    </recommendedName>
</protein>